<keyword evidence="3 5" id="KW-1133">Transmembrane helix</keyword>
<keyword evidence="4 5" id="KW-0472">Membrane</keyword>
<dbReference type="NCBIfam" id="NF010439">
    <property type="entry name" value="PRK13865.1"/>
    <property type="match status" value="1"/>
</dbReference>
<dbReference type="Pfam" id="PF04335">
    <property type="entry name" value="VirB8"/>
    <property type="match status" value="1"/>
</dbReference>
<protein>
    <submittedName>
        <fullName evidence="7">Type IV secretion system protein VirB8</fullName>
    </submittedName>
</protein>
<dbReference type="EMBL" id="JATM01000001">
    <property type="protein sequence ID" value="OOL19957.1"/>
    <property type="molecule type" value="Genomic_DNA"/>
</dbReference>
<organism evidence="7 8">
    <name type="scientific">Bombella intestini</name>
    <dbReference type="NCBI Taxonomy" id="1539051"/>
    <lineage>
        <taxon>Bacteria</taxon>
        <taxon>Pseudomonadati</taxon>
        <taxon>Pseudomonadota</taxon>
        <taxon>Alphaproteobacteria</taxon>
        <taxon>Acetobacterales</taxon>
        <taxon>Acetobacteraceae</taxon>
        <taxon>Bombella</taxon>
    </lineage>
</organism>
<dbReference type="CDD" id="cd16424">
    <property type="entry name" value="VirB8"/>
    <property type="match status" value="1"/>
</dbReference>
<dbReference type="SUPFAM" id="SSF54427">
    <property type="entry name" value="NTF2-like"/>
    <property type="match status" value="1"/>
</dbReference>
<sequence>MSKDLFVPPVPKEKLAEYYEKVETFQEARARAVTRINKFLVVGLTLSMLANLGLVWSVVALFPLEKLVPMPLWVRPDGTVDSEISMSRLPKTMDDAVVNAAVWQYVRLREGYTYATAQYAYDTVSLMSTDAVRDAYQNWFNFPNPRSPQVTVGQRGQIDVEELSMAPIGGNVIQVRFRRRVSMEGAKPVETTWIATVQIMKVQDIPPKARLSNPGGVIISSYQSSEDGVQ</sequence>
<comment type="caution">
    <text evidence="7">The sequence shown here is derived from an EMBL/GenBank/DDBJ whole genome shotgun (WGS) entry which is preliminary data.</text>
</comment>
<dbReference type="RefSeq" id="WP_077395790.1">
    <property type="nucleotide sequence ID" value="NZ_JATM01000001.1"/>
</dbReference>
<reference evidence="7 8" key="1">
    <citation type="journal article" date="2016" name="PLoS ONE">
        <title>Whole-Genome Sequence Analysis of Bombella intestini LMG 28161T, a Novel Acetic Acid Bacterium Isolated from the Crop of a Red-Tailed Bumble Bee, Bombus lapidarius.</title>
        <authorList>
            <person name="Li L."/>
            <person name="Illeghems K."/>
            <person name="Van Kerrebroeck S."/>
            <person name="Borremans W."/>
            <person name="Cleenwerck I."/>
            <person name="Smagghe G."/>
            <person name="De Vuyst L."/>
            <person name="Vandamme P."/>
        </authorList>
    </citation>
    <scope>NUCLEOTIDE SEQUENCE [LARGE SCALE GENOMIC DNA]</scope>
    <source>
        <strain evidence="7 8">R-52487</strain>
    </source>
</reference>
<accession>A0A1S8GSC1</accession>
<dbReference type="Proteomes" id="UP000200980">
    <property type="component" value="Unassembled WGS sequence"/>
</dbReference>
<feature type="domain" description="Bacterial virulence protein VirB8" evidence="6">
    <location>
        <begin position="23"/>
        <end position="227"/>
    </location>
</feature>
<evidence type="ECO:0000256" key="5">
    <source>
        <dbReference type="SAM" id="Phobius"/>
    </source>
</evidence>
<keyword evidence="2 5" id="KW-0812">Transmembrane</keyword>
<evidence type="ECO:0000313" key="7">
    <source>
        <dbReference type="EMBL" id="OOL19957.1"/>
    </source>
</evidence>
<evidence type="ECO:0000256" key="1">
    <source>
        <dbReference type="ARBA" id="ARBA00004167"/>
    </source>
</evidence>
<dbReference type="AlphaFoldDB" id="A0A1S8GSC1"/>
<gene>
    <name evidence="7" type="ORF">AL01_03200</name>
</gene>
<dbReference type="STRING" id="1539051.AL01_03200"/>
<evidence type="ECO:0000259" key="6">
    <source>
        <dbReference type="Pfam" id="PF04335"/>
    </source>
</evidence>
<evidence type="ECO:0000313" key="8">
    <source>
        <dbReference type="Proteomes" id="UP000200980"/>
    </source>
</evidence>
<dbReference type="Gene3D" id="3.10.450.230">
    <property type="entry name" value="VirB8 protein"/>
    <property type="match status" value="1"/>
</dbReference>
<dbReference type="InterPro" id="IPR032710">
    <property type="entry name" value="NTF2-like_dom_sf"/>
</dbReference>
<evidence type="ECO:0000256" key="2">
    <source>
        <dbReference type="ARBA" id="ARBA00022692"/>
    </source>
</evidence>
<comment type="subcellular location">
    <subcellularLocation>
        <location evidence="1">Membrane</location>
        <topology evidence="1">Single-pass membrane protein</topology>
    </subcellularLocation>
</comment>
<keyword evidence="8" id="KW-1185">Reference proteome</keyword>
<name>A0A1S8GSC1_9PROT</name>
<proteinExistence type="predicted"/>
<dbReference type="OrthoDB" id="7366154at2"/>
<evidence type="ECO:0000256" key="4">
    <source>
        <dbReference type="ARBA" id="ARBA00023136"/>
    </source>
</evidence>
<dbReference type="GO" id="GO:0016020">
    <property type="term" value="C:membrane"/>
    <property type="evidence" value="ECO:0007669"/>
    <property type="project" value="UniProtKB-SubCell"/>
</dbReference>
<feature type="transmembrane region" description="Helical" evidence="5">
    <location>
        <begin position="39"/>
        <end position="62"/>
    </location>
</feature>
<dbReference type="InterPro" id="IPR007430">
    <property type="entry name" value="VirB8"/>
</dbReference>
<evidence type="ECO:0000256" key="3">
    <source>
        <dbReference type="ARBA" id="ARBA00022989"/>
    </source>
</evidence>